<dbReference type="AlphaFoldDB" id="A0A1B6JHQ4"/>
<keyword evidence="1" id="KW-0812">Transmembrane</keyword>
<keyword evidence="1" id="KW-1133">Transmembrane helix</keyword>
<protein>
    <submittedName>
        <fullName evidence="2">Uncharacterized protein</fullName>
    </submittedName>
</protein>
<evidence type="ECO:0000313" key="2">
    <source>
        <dbReference type="EMBL" id="JAS98669.1"/>
    </source>
</evidence>
<evidence type="ECO:0000256" key="1">
    <source>
        <dbReference type="SAM" id="Phobius"/>
    </source>
</evidence>
<organism evidence="2">
    <name type="scientific">Homalodisca liturata</name>
    <dbReference type="NCBI Taxonomy" id="320908"/>
    <lineage>
        <taxon>Eukaryota</taxon>
        <taxon>Metazoa</taxon>
        <taxon>Ecdysozoa</taxon>
        <taxon>Arthropoda</taxon>
        <taxon>Hexapoda</taxon>
        <taxon>Insecta</taxon>
        <taxon>Pterygota</taxon>
        <taxon>Neoptera</taxon>
        <taxon>Paraneoptera</taxon>
        <taxon>Hemiptera</taxon>
        <taxon>Auchenorrhyncha</taxon>
        <taxon>Membracoidea</taxon>
        <taxon>Cicadellidae</taxon>
        <taxon>Cicadellinae</taxon>
        <taxon>Proconiini</taxon>
        <taxon>Homalodisca</taxon>
    </lineage>
</organism>
<reference evidence="2" key="1">
    <citation type="submission" date="2015-11" db="EMBL/GenBank/DDBJ databases">
        <title>De novo transcriptome assembly of four potential Pierce s Disease insect vectors from Arizona vineyards.</title>
        <authorList>
            <person name="Tassone E.E."/>
        </authorList>
    </citation>
    <scope>NUCLEOTIDE SEQUENCE</scope>
</reference>
<feature type="non-terminal residue" evidence="2">
    <location>
        <position position="1"/>
    </location>
</feature>
<name>A0A1B6JHQ4_9HEMI</name>
<feature type="transmembrane region" description="Helical" evidence="1">
    <location>
        <begin position="47"/>
        <end position="67"/>
    </location>
</feature>
<accession>A0A1B6JHQ4</accession>
<sequence>STCNLPRALVSQCVLNVRARLFANIERLHGCQAAYKYHLLIRGTTHLLVMWVQVFLCCLFCVAGSFAQCSCFNVTVINTTAKELILSSPLYTQTPAISSLGAGLDSVCMSLTATNTPDNALVEMVNVFTNKTVLRRSSIQTTIDTGSFFVVGPTRAYKDFILGNPCPGTYVIYRCLQTGTCVTDANNADVFVASCRPRDRPSCINRGLAIIQRNFPGIKNFILPRTMCPRCKKSKLVSQS</sequence>
<gene>
    <name evidence="2" type="ORF">g.10105</name>
</gene>
<dbReference type="EMBL" id="GECU01009037">
    <property type="protein sequence ID" value="JAS98669.1"/>
    <property type="molecule type" value="Transcribed_RNA"/>
</dbReference>
<proteinExistence type="predicted"/>
<keyword evidence="1" id="KW-0472">Membrane</keyword>